<feature type="domain" description="Catalase core" evidence="13">
    <location>
        <begin position="15"/>
        <end position="392"/>
    </location>
</feature>
<feature type="region of interest" description="Disordered" evidence="12">
    <location>
        <begin position="353"/>
        <end position="398"/>
    </location>
</feature>
<keyword evidence="8 10" id="KW-0408">Iron</keyword>
<dbReference type="GO" id="GO:0005777">
    <property type="term" value="C:peroxisome"/>
    <property type="evidence" value="ECO:0007669"/>
    <property type="project" value="TreeGrafter"/>
</dbReference>
<comment type="function">
    <text evidence="11">Catalyzes the degradation of hydrogen peroxide (H(2)O(2)) generated by peroxisomal oxidases to water and oxygen, thereby protecting cells from the toxic effects of hydrogen peroxide.</text>
</comment>
<evidence type="ECO:0000256" key="11">
    <source>
        <dbReference type="RuleBase" id="RU004142"/>
    </source>
</evidence>
<dbReference type="InterPro" id="IPR024708">
    <property type="entry name" value="Catalase_AS"/>
</dbReference>
<evidence type="ECO:0000256" key="10">
    <source>
        <dbReference type="PIRSR" id="PIRSR038928-2"/>
    </source>
</evidence>
<evidence type="ECO:0000256" key="6">
    <source>
        <dbReference type="ARBA" id="ARBA00022723"/>
    </source>
</evidence>
<evidence type="ECO:0000256" key="7">
    <source>
        <dbReference type="ARBA" id="ARBA00023002"/>
    </source>
</evidence>
<feature type="compositionally biased region" description="Basic and acidic residues" evidence="12">
    <location>
        <begin position="366"/>
        <end position="378"/>
    </location>
</feature>
<dbReference type="InterPro" id="IPR018028">
    <property type="entry name" value="Catalase"/>
</dbReference>
<gene>
    <name evidence="14" type="ORF">E4U13_001065</name>
</gene>
<comment type="caution">
    <text evidence="14">The sequence shown here is derived from an EMBL/GenBank/DDBJ whole genome shotgun (WGS) entry which is preliminary data.</text>
</comment>
<proteinExistence type="inferred from homology"/>
<protein>
    <recommendedName>
        <fullName evidence="13">Catalase core domain-containing protein</fullName>
    </recommendedName>
</protein>
<keyword evidence="4" id="KW-0017">Alkaloid metabolism</keyword>
<dbReference type="GO" id="GO:0042542">
    <property type="term" value="P:response to hydrogen peroxide"/>
    <property type="evidence" value="ECO:0007669"/>
    <property type="project" value="TreeGrafter"/>
</dbReference>
<keyword evidence="5 10" id="KW-0349">Heme</keyword>
<dbReference type="Gene3D" id="2.40.180.10">
    <property type="entry name" value="Catalase core domain"/>
    <property type="match status" value="1"/>
</dbReference>
<keyword evidence="9" id="KW-0376">Hydrogen peroxide</keyword>
<dbReference type="InterPro" id="IPR024711">
    <property type="entry name" value="Catalase_clade1/3"/>
</dbReference>
<comment type="pathway">
    <text evidence="1">Alkaloid biosynthesis.</text>
</comment>
<keyword evidence="6 10" id="KW-0479">Metal-binding</keyword>
<evidence type="ECO:0000256" key="3">
    <source>
        <dbReference type="ARBA" id="ARBA00022559"/>
    </source>
</evidence>
<dbReference type="AlphaFoldDB" id="A0A9P7Q3D8"/>
<dbReference type="GO" id="GO:0042744">
    <property type="term" value="P:hydrogen peroxide catabolic process"/>
    <property type="evidence" value="ECO:0007669"/>
    <property type="project" value="UniProtKB-KW"/>
</dbReference>
<dbReference type="InterPro" id="IPR011614">
    <property type="entry name" value="Catalase_core"/>
</dbReference>
<dbReference type="InterPro" id="IPR020835">
    <property type="entry name" value="Catalase_sf"/>
</dbReference>
<dbReference type="PROSITE" id="PS51402">
    <property type="entry name" value="CATALASE_3"/>
    <property type="match status" value="1"/>
</dbReference>
<accession>A0A9P7Q3D8</accession>
<dbReference type="PROSITE" id="PS00437">
    <property type="entry name" value="CATALASE_1"/>
    <property type="match status" value="1"/>
</dbReference>
<evidence type="ECO:0000256" key="9">
    <source>
        <dbReference type="ARBA" id="ARBA00023324"/>
    </source>
</evidence>
<keyword evidence="15" id="KW-1185">Reference proteome</keyword>
<evidence type="ECO:0000256" key="5">
    <source>
        <dbReference type="ARBA" id="ARBA00022617"/>
    </source>
</evidence>
<sequence>MASEVSVAPSGSEHSGAQKCPFQDPGLSSMDHDPRLRDILSRFNREKIPERAVHARGAGAYGEFEVTHDVSDICDIDMLLGVGKKTPCVVRFSTTTLERGSAESVRDVKGMAVKHFTQDGNWDWVCLNIPMFFIRDPSKFPDMVHAQRPDPTTNVANPSRWWEFVCNNHETLHMVMFQFSDFGTMFDYRSMSGYAAHAYKWVMPDGSWKYVHWFLASDQGPNFEQGHQAKPIGADDAESATRDLYQSLERGEYPSWTVKVQVVDPEDAPKLPFNILDVTKHWNLGNYPPAIDVIPGRTLGKLTLKKGPQDYFEEIEQLAFSPSRLVHGVEASEDPILQARLFAYPDAQTHRLGPNNLDLPANRTRKLADDGSKTEKAEMAPQKVPSQEHADWVSQVKSSSWSEPNETDYMFPREFWKALPRLRGEAFQNSLVVNMAKSLSQVPVNMREKVYSTLALIADDLADRVKTMTEEMVE</sequence>
<feature type="region of interest" description="Disordered" evidence="12">
    <location>
        <begin position="1"/>
        <end position="32"/>
    </location>
</feature>
<comment type="cofactor">
    <cofactor evidence="10">
        <name>heme</name>
        <dbReference type="ChEBI" id="CHEBI:30413"/>
    </cofactor>
</comment>
<evidence type="ECO:0000256" key="2">
    <source>
        <dbReference type="ARBA" id="ARBA00005329"/>
    </source>
</evidence>
<evidence type="ECO:0000256" key="1">
    <source>
        <dbReference type="ARBA" id="ARBA00004913"/>
    </source>
</evidence>
<evidence type="ECO:0000313" key="14">
    <source>
        <dbReference type="EMBL" id="KAG6117437.1"/>
    </source>
</evidence>
<evidence type="ECO:0000256" key="12">
    <source>
        <dbReference type="SAM" id="MobiDB-lite"/>
    </source>
</evidence>
<dbReference type="Pfam" id="PF00199">
    <property type="entry name" value="Catalase"/>
    <property type="match status" value="1"/>
</dbReference>
<dbReference type="InterPro" id="IPR002226">
    <property type="entry name" value="Catalase_haem_BS"/>
</dbReference>
<dbReference type="SUPFAM" id="SSF56634">
    <property type="entry name" value="Heme-dependent catalase-like"/>
    <property type="match status" value="1"/>
</dbReference>
<name>A0A9P7Q3D8_9HYPO</name>
<dbReference type="PANTHER" id="PTHR11465">
    <property type="entry name" value="CATALASE"/>
    <property type="match status" value="1"/>
</dbReference>
<dbReference type="PANTHER" id="PTHR11465:SF9">
    <property type="entry name" value="CATALASE"/>
    <property type="match status" value="1"/>
</dbReference>
<dbReference type="GO" id="GO:0046872">
    <property type="term" value="F:metal ion binding"/>
    <property type="evidence" value="ECO:0007669"/>
    <property type="project" value="UniProtKB-KW"/>
</dbReference>
<dbReference type="SMART" id="SM01060">
    <property type="entry name" value="Catalase"/>
    <property type="match status" value="1"/>
</dbReference>
<feature type="binding site" description="axial binding residue" evidence="10">
    <location>
        <position position="344"/>
    </location>
    <ligand>
        <name>heme</name>
        <dbReference type="ChEBI" id="CHEBI:30413"/>
    </ligand>
    <ligandPart>
        <name>Fe</name>
        <dbReference type="ChEBI" id="CHEBI:18248"/>
    </ligandPart>
</feature>
<keyword evidence="3" id="KW-0575">Peroxidase</keyword>
<evidence type="ECO:0000256" key="4">
    <source>
        <dbReference type="ARBA" id="ARBA00022589"/>
    </source>
</evidence>
<evidence type="ECO:0000313" key="15">
    <source>
        <dbReference type="Proteomes" id="UP000732380"/>
    </source>
</evidence>
<dbReference type="Proteomes" id="UP000732380">
    <property type="component" value="Unassembled WGS sequence"/>
</dbReference>
<dbReference type="PRINTS" id="PR00067">
    <property type="entry name" value="CATALASE"/>
</dbReference>
<dbReference type="GO" id="GO:0005739">
    <property type="term" value="C:mitochondrion"/>
    <property type="evidence" value="ECO:0007669"/>
    <property type="project" value="TreeGrafter"/>
</dbReference>
<evidence type="ECO:0000259" key="13">
    <source>
        <dbReference type="SMART" id="SM01060"/>
    </source>
</evidence>
<dbReference type="GO" id="GO:0020037">
    <property type="term" value="F:heme binding"/>
    <property type="evidence" value="ECO:0007669"/>
    <property type="project" value="InterPro"/>
</dbReference>
<keyword evidence="7" id="KW-0560">Oxidoreductase</keyword>
<organism evidence="14 15">
    <name type="scientific">Claviceps humidiphila</name>
    <dbReference type="NCBI Taxonomy" id="1294629"/>
    <lineage>
        <taxon>Eukaryota</taxon>
        <taxon>Fungi</taxon>
        <taxon>Dikarya</taxon>
        <taxon>Ascomycota</taxon>
        <taxon>Pezizomycotina</taxon>
        <taxon>Sordariomycetes</taxon>
        <taxon>Hypocreomycetidae</taxon>
        <taxon>Hypocreales</taxon>
        <taxon>Clavicipitaceae</taxon>
        <taxon>Claviceps</taxon>
    </lineage>
</organism>
<dbReference type="GO" id="GO:0009820">
    <property type="term" value="P:alkaloid metabolic process"/>
    <property type="evidence" value="ECO:0007669"/>
    <property type="project" value="UniProtKB-KW"/>
</dbReference>
<evidence type="ECO:0000256" key="8">
    <source>
        <dbReference type="ARBA" id="ARBA00023004"/>
    </source>
</evidence>
<dbReference type="PIRSF" id="PIRSF038928">
    <property type="entry name" value="Catalase_clade1-3"/>
    <property type="match status" value="1"/>
</dbReference>
<reference evidence="14 15" key="1">
    <citation type="journal article" date="2020" name="bioRxiv">
        <title>Whole genome comparisons of ergot fungi reveals the divergence and evolution of species within the genus Claviceps are the result of varying mechanisms driving genome evolution and host range expansion.</title>
        <authorList>
            <person name="Wyka S.A."/>
            <person name="Mondo S.J."/>
            <person name="Liu M."/>
            <person name="Dettman J."/>
            <person name="Nalam V."/>
            <person name="Broders K.D."/>
        </authorList>
    </citation>
    <scope>NUCLEOTIDE SEQUENCE [LARGE SCALE GENOMIC DNA]</scope>
    <source>
        <strain evidence="14 15">LM576</strain>
    </source>
</reference>
<dbReference type="EMBL" id="SRQM01000139">
    <property type="protein sequence ID" value="KAG6117437.1"/>
    <property type="molecule type" value="Genomic_DNA"/>
</dbReference>
<comment type="similarity">
    <text evidence="2">Belongs to the catalase family.</text>
</comment>
<dbReference type="GO" id="GO:0004096">
    <property type="term" value="F:catalase activity"/>
    <property type="evidence" value="ECO:0007669"/>
    <property type="project" value="InterPro"/>
</dbReference>
<dbReference type="PROSITE" id="PS00438">
    <property type="entry name" value="CATALASE_2"/>
    <property type="match status" value="1"/>
</dbReference>